<evidence type="ECO:0000256" key="1">
    <source>
        <dbReference type="SAM" id="MobiDB-lite"/>
    </source>
</evidence>
<dbReference type="AlphaFoldDB" id="A0A9X0UDD8"/>
<proteinExistence type="predicted"/>
<reference evidence="2" key="1">
    <citation type="submission" date="2020-08" db="EMBL/GenBank/DDBJ databases">
        <authorList>
            <person name="Hu Y."/>
            <person name="Nguyen S.V."/>
            <person name="Li F."/>
            <person name="Fanning S."/>
        </authorList>
    </citation>
    <scope>NUCLEOTIDE SEQUENCE</scope>
    <source>
        <strain evidence="2">SYSU D8009</strain>
    </source>
</reference>
<feature type="region of interest" description="Disordered" evidence="1">
    <location>
        <begin position="279"/>
        <end position="306"/>
    </location>
</feature>
<name>A0A9X0UDD8_9PROT</name>
<evidence type="ECO:0000313" key="3">
    <source>
        <dbReference type="Proteomes" id="UP000600101"/>
    </source>
</evidence>
<dbReference type="EMBL" id="JACOMF010000014">
    <property type="protein sequence ID" value="MBC4016344.1"/>
    <property type="molecule type" value="Genomic_DNA"/>
</dbReference>
<evidence type="ECO:0000313" key="2">
    <source>
        <dbReference type="EMBL" id="MBC4016344.1"/>
    </source>
</evidence>
<keyword evidence="3" id="KW-1185">Reference proteome</keyword>
<protein>
    <submittedName>
        <fullName evidence="2">Uncharacterized protein</fullName>
    </submittedName>
</protein>
<accession>A0A9X0UDD8</accession>
<dbReference type="Proteomes" id="UP000600101">
    <property type="component" value="Unassembled WGS sequence"/>
</dbReference>
<gene>
    <name evidence="2" type="ORF">H7965_13550</name>
</gene>
<feature type="compositionally biased region" description="Low complexity" evidence="1">
    <location>
        <begin position="284"/>
        <end position="294"/>
    </location>
</feature>
<sequence length="592" mass="59973">MRPGELLRRIPALARPGIPDAVQAALDRAVLLAVAPASARQAVPDRVLAGFIGGRAEAAALADPWAALPTALPAPLASDPRLRAVEAATGVPAVVAVRAVGSAAPPTAPPRSSPLVQAEAVRASLDAAEVALREAGWQHAATALDQARAAAGGLVQALTAKAPNPLRRLPAAASPALAAAADAALAQLQVRAGNAPDGLPAALAEARASLAALDSPPPAVLGPLAALAPDSIRALPTAPAAPSLVLPRLIPPPLVLSARPMPSLPAAWPALPPASLPTGWGGRPASVEPAAEAAPPDPPDGPGQPSYGAVTAGALAGMAAAARLMCRNGLGSPLDWDALARLIAGFDACAGTMPPLDAGDYGRLMQWSSLARQLALLRGQFGLTPWDPAQQPALAKALRDRACWLAERPPWPERETAAANLLRWLPLAECAEAYDMPSRGAGALRALGGLLRQAAAMPLPAVQDPGRVAQMMAALDAMAGLHEGFGFDPNGPDAAERLAAIARALEGLALPPGVATAGTLDRSCLDRLRRLDLSQAEDLRLEEFGSTGIPLLSAGLPVLATLDAARRLGGLQPGGDAGPVLLSAPPRLRGIR</sequence>
<dbReference type="RefSeq" id="WP_186771114.1">
    <property type="nucleotide sequence ID" value="NZ_JACOMF010000014.1"/>
</dbReference>
<organism evidence="2 3">
    <name type="scientific">Siccirubricoccus deserti</name>
    <dbReference type="NCBI Taxonomy" id="2013562"/>
    <lineage>
        <taxon>Bacteria</taxon>
        <taxon>Pseudomonadati</taxon>
        <taxon>Pseudomonadota</taxon>
        <taxon>Alphaproteobacteria</taxon>
        <taxon>Acetobacterales</taxon>
        <taxon>Roseomonadaceae</taxon>
        <taxon>Siccirubricoccus</taxon>
    </lineage>
</organism>
<comment type="caution">
    <text evidence="2">The sequence shown here is derived from an EMBL/GenBank/DDBJ whole genome shotgun (WGS) entry which is preliminary data.</text>
</comment>